<dbReference type="RefSeq" id="XP_002483674.1">
    <property type="nucleotide sequence ID" value="XM_002483629.1"/>
</dbReference>
<keyword evidence="10" id="KW-1185">Reference proteome</keyword>
<dbReference type="PhylomeDB" id="B8MHW0"/>
<dbReference type="InterPro" id="IPR024706">
    <property type="entry name" value="Peroxiredoxin_AhpC-typ"/>
</dbReference>
<dbReference type="InterPro" id="IPR045020">
    <property type="entry name" value="PRX_1cys"/>
</dbReference>
<dbReference type="GO" id="GO:0034599">
    <property type="term" value="P:cellular response to oxidative stress"/>
    <property type="evidence" value="ECO:0007669"/>
    <property type="project" value="TreeGrafter"/>
</dbReference>
<dbReference type="FunFam" id="3.40.30.10:FF:000011">
    <property type="entry name" value="Peroxiredoxin PRX1"/>
    <property type="match status" value="1"/>
</dbReference>
<dbReference type="GO" id="GO:0005829">
    <property type="term" value="C:cytosol"/>
    <property type="evidence" value="ECO:0007669"/>
    <property type="project" value="TreeGrafter"/>
</dbReference>
<evidence type="ECO:0000259" key="8">
    <source>
        <dbReference type="PROSITE" id="PS51352"/>
    </source>
</evidence>
<dbReference type="InterPro" id="IPR000866">
    <property type="entry name" value="AhpC/TSA"/>
</dbReference>
<accession>B8MHW0</accession>
<dbReference type="CDD" id="cd03016">
    <property type="entry name" value="PRX_1cys"/>
    <property type="match status" value="1"/>
</dbReference>
<dbReference type="FunCoup" id="B8MHW0">
    <property type="interactions" value="384"/>
</dbReference>
<name>B8MHW0_TALSN</name>
<organism evidence="9 10">
    <name type="scientific">Talaromyces stipitatus (strain ATCC 10500 / CBS 375.48 / QM 6759 / NRRL 1006)</name>
    <name type="common">Penicillium stipitatum</name>
    <dbReference type="NCBI Taxonomy" id="441959"/>
    <lineage>
        <taxon>Eukaryota</taxon>
        <taxon>Fungi</taxon>
        <taxon>Dikarya</taxon>
        <taxon>Ascomycota</taxon>
        <taxon>Pezizomycotina</taxon>
        <taxon>Eurotiomycetes</taxon>
        <taxon>Eurotiomycetidae</taxon>
        <taxon>Eurotiales</taxon>
        <taxon>Trichocomaceae</taxon>
        <taxon>Talaromyces</taxon>
        <taxon>Talaromyces sect. Talaromyces</taxon>
    </lineage>
</organism>
<evidence type="ECO:0000256" key="6">
    <source>
        <dbReference type="PIRNR" id="PIRNR000239"/>
    </source>
</evidence>
<dbReference type="OrthoDB" id="2996783at2759"/>
<evidence type="ECO:0000256" key="4">
    <source>
        <dbReference type="ARBA" id="ARBA00023284"/>
    </source>
</evidence>
<sequence length="223" mass="24792">MANEQRVPLRLGSTAPNFQAQTSNGPIDFHEFIGDSWAVLFSHPDDFTPICTTELGAFAKLEPEFARLGVKLIGLSANTVDSHHVWIKDIDEVTGSNLTFPIIADADRKVAYLYDMLDYDDITNVDQKGLPFTVRTVFVIDPKKKIRLTLAYPASTGRNTAEILRVVQALQTTDKKGVTTPINWLPGDDVVVPPTVSTEDAKKKFGEIREVKPYLRFTNVGKD</sequence>
<keyword evidence="3 6" id="KW-0560">Oxidoreductase</keyword>
<proteinExistence type="inferred from homology"/>
<dbReference type="InterPro" id="IPR019479">
    <property type="entry name" value="Peroxiredoxin_C"/>
</dbReference>
<dbReference type="InParanoid" id="B8MHW0"/>
<dbReference type="HOGENOM" id="CLU_042529_4_2_1"/>
<dbReference type="Proteomes" id="UP000001745">
    <property type="component" value="Unassembled WGS sequence"/>
</dbReference>
<gene>
    <name evidence="9" type="ORF">TSTA_015280</name>
</gene>
<evidence type="ECO:0000313" key="10">
    <source>
        <dbReference type="Proteomes" id="UP000001745"/>
    </source>
</evidence>
<feature type="domain" description="Thioredoxin" evidence="8">
    <location>
        <begin position="9"/>
        <end position="172"/>
    </location>
</feature>
<reference evidence="10" key="1">
    <citation type="journal article" date="2015" name="Genome Announc.">
        <title>Genome sequence of the AIDS-associated pathogen Penicillium marneffei (ATCC18224) and its near taxonomic relative Talaromyces stipitatus (ATCC10500).</title>
        <authorList>
            <person name="Nierman W.C."/>
            <person name="Fedorova-Abrams N.D."/>
            <person name="Andrianopoulos A."/>
        </authorList>
    </citation>
    <scope>NUCLEOTIDE SEQUENCE [LARGE SCALE GENOMIC DNA]</scope>
    <source>
        <strain evidence="10">ATCC 10500 / CBS 375.48 / QM 6759 / NRRL 1006</strain>
    </source>
</reference>
<feature type="active site" description="Cysteine sulfenic acid (-SOH) intermediate; for peroxidase activity" evidence="7">
    <location>
        <position position="51"/>
    </location>
</feature>
<evidence type="ECO:0000256" key="2">
    <source>
        <dbReference type="ARBA" id="ARBA00022862"/>
    </source>
</evidence>
<dbReference type="PANTHER" id="PTHR43503">
    <property type="entry name" value="MCG48959-RELATED"/>
    <property type="match status" value="1"/>
</dbReference>
<dbReference type="VEuPathDB" id="FungiDB:TSTA_015280"/>
<dbReference type="EMBL" id="EQ962656">
    <property type="protein sequence ID" value="EED16440.1"/>
    <property type="molecule type" value="Genomic_DNA"/>
</dbReference>
<dbReference type="eggNOG" id="KOG0854">
    <property type="taxonomic scope" value="Eukaryota"/>
</dbReference>
<dbReference type="Pfam" id="PF10417">
    <property type="entry name" value="1-cysPrx_C"/>
    <property type="match status" value="1"/>
</dbReference>
<dbReference type="GO" id="GO:0051920">
    <property type="term" value="F:peroxiredoxin activity"/>
    <property type="evidence" value="ECO:0007669"/>
    <property type="project" value="InterPro"/>
</dbReference>
<dbReference type="InterPro" id="IPR036249">
    <property type="entry name" value="Thioredoxin-like_sf"/>
</dbReference>
<dbReference type="GO" id="GO:0045454">
    <property type="term" value="P:cell redox homeostasis"/>
    <property type="evidence" value="ECO:0007669"/>
    <property type="project" value="TreeGrafter"/>
</dbReference>
<protein>
    <submittedName>
        <fullName evidence="9">Mitochondrial peroxiredoxin Prx1, putative</fullName>
    </submittedName>
</protein>
<evidence type="ECO:0000256" key="5">
    <source>
        <dbReference type="ARBA" id="ARBA00025719"/>
    </source>
</evidence>
<dbReference type="PANTHER" id="PTHR43503:SF4">
    <property type="entry name" value="PEROXIREDOXIN-6"/>
    <property type="match status" value="1"/>
</dbReference>
<dbReference type="STRING" id="441959.B8MHW0"/>
<dbReference type="PIRSF" id="PIRSF000239">
    <property type="entry name" value="AHPC"/>
    <property type="match status" value="1"/>
</dbReference>
<dbReference type="SUPFAM" id="SSF52833">
    <property type="entry name" value="Thioredoxin-like"/>
    <property type="match status" value="1"/>
</dbReference>
<dbReference type="GeneID" id="8106270"/>
<evidence type="ECO:0000256" key="1">
    <source>
        <dbReference type="ARBA" id="ARBA00022559"/>
    </source>
</evidence>
<dbReference type="PROSITE" id="PS51352">
    <property type="entry name" value="THIOREDOXIN_2"/>
    <property type="match status" value="1"/>
</dbReference>
<dbReference type="FunFam" id="3.30.1020.10:FF:000001">
    <property type="entry name" value="1-Cys peroxiredoxin"/>
    <property type="match status" value="1"/>
</dbReference>
<dbReference type="AlphaFoldDB" id="B8MHW0"/>
<keyword evidence="1 6" id="KW-0575">Peroxidase</keyword>
<dbReference type="GO" id="GO:0005739">
    <property type="term" value="C:mitochondrion"/>
    <property type="evidence" value="ECO:0007669"/>
    <property type="project" value="TreeGrafter"/>
</dbReference>
<dbReference type="Pfam" id="PF00578">
    <property type="entry name" value="AhpC-TSA"/>
    <property type="match status" value="1"/>
</dbReference>
<dbReference type="OMA" id="HGPMNIP"/>
<dbReference type="InterPro" id="IPR013766">
    <property type="entry name" value="Thioredoxin_domain"/>
</dbReference>
<evidence type="ECO:0000256" key="3">
    <source>
        <dbReference type="ARBA" id="ARBA00023002"/>
    </source>
</evidence>
<keyword evidence="2 6" id="KW-0049">Antioxidant</keyword>
<comment type="function">
    <text evidence="6">Thiol-specific peroxidase that catalyzes the reduction of hydrogen peroxide and organic hydroperoxides to water and alcohols, respectively.</text>
</comment>
<dbReference type="Gene3D" id="3.40.30.10">
    <property type="entry name" value="Glutaredoxin"/>
    <property type="match status" value="1"/>
</dbReference>
<evidence type="ECO:0000313" key="9">
    <source>
        <dbReference type="EMBL" id="EED16440.1"/>
    </source>
</evidence>
<comment type="similarity">
    <text evidence="5">Belongs to the peroxiredoxin family. Prx6 subfamily.</text>
</comment>
<evidence type="ECO:0000256" key="7">
    <source>
        <dbReference type="PIRSR" id="PIRSR000239-1"/>
    </source>
</evidence>
<dbReference type="Gene3D" id="3.30.1020.10">
    <property type="entry name" value="Antioxidant, Horf6, Chain A, domain2"/>
    <property type="match status" value="1"/>
</dbReference>
<keyword evidence="4 6" id="KW-0676">Redox-active center</keyword>